<keyword evidence="2" id="KW-1185">Reference proteome</keyword>
<sequence length="82" mass="9864">MKKNTNVYKEDVMVERETYKNVVLTEWELSEQQDVILGNPWLLQFNPSIAWRIHEVNFLKPDEKMDLSELEERLKNGHYAEI</sequence>
<dbReference type="Proteomes" id="UP001163321">
    <property type="component" value="Chromosome 7"/>
</dbReference>
<proteinExistence type="predicted"/>
<organism evidence="1 2">
    <name type="scientific">Peronosclerospora sorghi</name>
    <dbReference type="NCBI Taxonomy" id="230839"/>
    <lineage>
        <taxon>Eukaryota</taxon>
        <taxon>Sar</taxon>
        <taxon>Stramenopiles</taxon>
        <taxon>Oomycota</taxon>
        <taxon>Peronosporomycetes</taxon>
        <taxon>Peronosporales</taxon>
        <taxon>Peronosporaceae</taxon>
        <taxon>Peronosclerospora</taxon>
    </lineage>
</organism>
<gene>
    <name evidence="1" type="ORF">PsorP6_015011</name>
</gene>
<dbReference type="EMBL" id="CM047586">
    <property type="protein sequence ID" value="KAI9909191.1"/>
    <property type="molecule type" value="Genomic_DNA"/>
</dbReference>
<reference evidence="1 2" key="1">
    <citation type="journal article" date="2022" name="bioRxiv">
        <title>The genome of the oomycete Peronosclerospora sorghi, a cosmopolitan pathogen of maize and sorghum, is inflated with dispersed pseudogenes.</title>
        <authorList>
            <person name="Fletcher K."/>
            <person name="Martin F."/>
            <person name="Isakeit T."/>
            <person name="Cavanaugh K."/>
            <person name="Magill C."/>
            <person name="Michelmore R."/>
        </authorList>
    </citation>
    <scope>NUCLEOTIDE SEQUENCE [LARGE SCALE GENOMIC DNA]</scope>
    <source>
        <strain evidence="1">P6</strain>
    </source>
</reference>
<name>A0ACC0VSX0_9STRA</name>
<protein>
    <submittedName>
        <fullName evidence="1">Uncharacterized protein</fullName>
    </submittedName>
</protein>
<comment type="caution">
    <text evidence="1">The sequence shown here is derived from an EMBL/GenBank/DDBJ whole genome shotgun (WGS) entry which is preliminary data.</text>
</comment>
<accession>A0ACC0VSX0</accession>
<evidence type="ECO:0000313" key="2">
    <source>
        <dbReference type="Proteomes" id="UP001163321"/>
    </source>
</evidence>
<evidence type="ECO:0000313" key="1">
    <source>
        <dbReference type="EMBL" id="KAI9909191.1"/>
    </source>
</evidence>